<organism evidence="7 8">
    <name type="scientific">Actinobaculum suis</name>
    <dbReference type="NCBI Taxonomy" id="1657"/>
    <lineage>
        <taxon>Bacteria</taxon>
        <taxon>Bacillati</taxon>
        <taxon>Actinomycetota</taxon>
        <taxon>Actinomycetes</taxon>
        <taxon>Actinomycetales</taxon>
        <taxon>Actinomycetaceae</taxon>
        <taxon>Actinobaculum</taxon>
    </lineage>
</organism>
<dbReference type="EMBL" id="UYIO01000001">
    <property type="protein sequence ID" value="VDG75804.1"/>
    <property type="molecule type" value="Genomic_DNA"/>
</dbReference>
<accession>A0A7Z8Y7V0</accession>
<keyword evidence="2 4" id="KW-0238">DNA-binding</keyword>
<dbReference type="InterPro" id="IPR050090">
    <property type="entry name" value="Tyrosine_recombinase_XerCD"/>
</dbReference>
<evidence type="ECO:0000256" key="4">
    <source>
        <dbReference type="PROSITE-ProRule" id="PRU01248"/>
    </source>
</evidence>
<gene>
    <name evidence="7" type="primary">xerC_1</name>
    <name evidence="7" type="ORF">NCTC10327_00489</name>
</gene>
<dbReference type="InterPro" id="IPR044068">
    <property type="entry name" value="CB"/>
</dbReference>
<feature type="domain" description="Core-binding (CB)" evidence="6">
    <location>
        <begin position="1"/>
        <end position="65"/>
    </location>
</feature>
<dbReference type="PROSITE" id="PS51898">
    <property type="entry name" value="TYR_RECOMBINASE"/>
    <property type="match status" value="1"/>
</dbReference>
<dbReference type="GO" id="GO:0015074">
    <property type="term" value="P:DNA integration"/>
    <property type="evidence" value="ECO:0007669"/>
    <property type="project" value="InterPro"/>
</dbReference>
<dbReference type="Gene3D" id="1.10.443.10">
    <property type="entry name" value="Intergrase catalytic core"/>
    <property type="match status" value="1"/>
</dbReference>
<dbReference type="GO" id="GO:0003677">
    <property type="term" value="F:DNA binding"/>
    <property type="evidence" value="ECO:0007669"/>
    <property type="project" value="UniProtKB-UniRule"/>
</dbReference>
<dbReference type="CDD" id="cd00397">
    <property type="entry name" value="DNA_BRE_C"/>
    <property type="match status" value="1"/>
</dbReference>
<feature type="domain" description="Tyr recombinase" evidence="5">
    <location>
        <begin position="86"/>
        <end position="254"/>
    </location>
</feature>
<dbReference type="AlphaFoldDB" id="A0A7Z8Y7V0"/>
<evidence type="ECO:0000256" key="1">
    <source>
        <dbReference type="ARBA" id="ARBA00008857"/>
    </source>
</evidence>
<dbReference type="PROSITE" id="PS51900">
    <property type="entry name" value="CB"/>
    <property type="match status" value="1"/>
</dbReference>
<comment type="similarity">
    <text evidence="1">Belongs to the 'phage' integrase family.</text>
</comment>
<dbReference type="PANTHER" id="PTHR30349:SF41">
    <property type="entry name" value="INTEGRASE_RECOMBINASE PROTEIN MJ0367-RELATED"/>
    <property type="match status" value="1"/>
</dbReference>
<comment type="caution">
    <text evidence="7">The sequence shown here is derived from an EMBL/GenBank/DDBJ whole genome shotgun (WGS) entry which is preliminary data.</text>
</comment>
<dbReference type="SUPFAM" id="SSF56349">
    <property type="entry name" value="DNA breaking-rejoining enzymes"/>
    <property type="match status" value="1"/>
</dbReference>
<sequence>MTAQNLSVRTINERIRVVSAFARDMHVDLLEAGVEQILEWIADKPSANTKWTYFRSLKAFYVWLTAMKYAQNNPLEHVPAPKCPKHHPRPVANVHIQRVLSSNLHRRTRAMILLATFAGLRIHEIAKIHGNDYDPETGQLTVLGKGNQLAIIPLHPTLQEFFAHMPCDSWWFPSYIHPGKPIKSSSVGRTISETFGRHGIRMTAHQLRHSFGTNLVAKGVDIRVVQTLMRHESLQSTAIYVAVDDTQRRDALMKLDIPKPERRIA</sequence>
<evidence type="ECO:0000259" key="5">
    <source>
        <dbReference type="PROSITE" id="PS51898"/>
    </source>
</evidence>
<dbReference type="GO" id="GO:0006310">
    <property type="term" value="P:DNA recombination"/>
    <property type="evidence" value="ECO:0007669"/>
    <property type="project" value="UniProtKB-KW"/>
</dbReference>
<dbReference type="InterPro" id="IPR002104">
    <property type="entry name" value="Integrase_catalytic"/>
</dbReference>
<dbReference type="PANTHER" id="PTHR30349">
    <property type="entry name" value="PHAGE INTEGRASE-RELATED"/>
    <property type="match status" value="1"/>
</dbReference>
<reference evidence="7 8" key="1">
    <citation type="submission" date="2018-11" db="EMBL/GenBank/DDBJ databases">
        <authorList>
            <consortium name="Pathogen Informatics"/>
        </authorList>
    </citation>
    <scope>NUCLEOTIDE SEQUENCE [LARGE SCALE GENOMIC DNA]</scope>
    <source>
        <strain evidence="7 8">NCTC10327</strain>
    </source>
</reference>
<dbReference type="InterPro" id="IPR011010">
    <property type="entry name" value="DNA_brk_join_enz"/>
</dbReference>
<evidence type="ECO:0000256" key="3">
    <source>
        <dbReference type="ARBA" id="ARBA00023172"/>
    </source>
</evidence>
<proteinExistence type="inferred from homology"/>
<dbReference type="Pfam" id="PF00589">
    <property type="entry name" value="Phage_integrase"/>
    <property type="match status" value="1"/>
</dbReference>
<evidence type="ECO:0000313" key="8">
    <source>
        <dbReference type="Proteomes" id="UP000269974"/>
    </source>
</evidence>
<evidence type="ECO:0000313" key="7">
    <source>
        <dbReference type="EMBL" id="VDG75804.1"/>
    </source>
</evidence>
<evidence type="ECO:0000259" key="6">
    <source>
        <dbReference type="PROSITE" id="PS51900"/>
    </source>
</evidence>
<evidence type="ECO:0000256" key="2">
    <source>
        <dbReference type="ARBA" id="ARBA00023125"/>
    </source>
</evidence>
<protein>
    <submittedName>
        <fullName evidence="7">Integrase family protein</fullName>
    </submittedName>
</protein>
<dbReference type="InterPro" id="IPR013762">
    <property type="entry name" value="Integrase-like_cat_sf"/>
</dbReference>
<name>A0A7Z8Y7V0_9ACTO</name>
<keyword evidence="3" id="KW-0233">DNA recombination</keyword>
<dbReference type="Proteomes" id="UP000269974">
    <property type="component" value="Unassembled WGS sequence"/>
</dbReference>